<feature type="transmembrane region" description="Helical" evidence="8">
    <location>
        <begin position="126"/>
        <end position="151"/>
    </location>
</feature>
<evidence type="ECO:0000256" key="6">
    <source>
        <dbReference type="ARBA" id="ARBA00022989"/>
    </source>
</evidence>
<dbReference type="InterPro" id="IPR004776">
    <property type="entry name" value="Mem_transp_PIN-like"/>
</dbReference>
<name>A0A9Y2AHE4_9FIRM</name>
<keyword evidence="4" id="KW-1003">Cell membrane</keyword>
<feature type="transmembrane region" description="Helical" evidence="8">
    <location>
        <begin position="163"/>
        <end position="189"/>
    </location>
</feature>
<dbReference type="GO" id="GO:0055085">
    <property type="term" value="P:transmembrane transport"/>
    <property type="evidence" value="ECO:0007669"/>
    <property type="project" value="InterPro"/>
</dbReference>
<evidence type="ECO:0000256" key="3">
    <source>
        <dbReference type="ARBA" id="ARBA00022448"/>
    </source>
</evidence>
<reference evidence="9" key="1">
    <citation type="submission" date="2023-03" db="EMBL/GenBank/DDBJ databases">
        <title>Selenobaculum gbiensis gen. nov. sp. nov., a new bacterium isolated from the gut microbiota of IBD patient.</title>
        <authorList>
            <person name="Yeo S."/>
            <person name="Park H."/>
            <person name="Huh C.S."/>
        </authorList>
    </citation>
    <scope>NUCLEOTIDE SEQUENCE</scope>
    <source>
        <strain evidence="9">ICN-92133</strain>
    </source>
</reference>
<dbReference type="Proteomes" id="UP001243623">
    <property type="component" value="Chromosome"/>
</dbReference>
<feature type="transmembrane region" description="Helical" evidence="8">
    <location>
        <begin position="98"/>
        <end position="120"/>
    </location>
</feature>
<dbReference type="PANTHER" id="PTHR36838:SF3">
    <property type="entry name" value="TRANSPORTER AUXIN EFFLUX CARRIER EC FAMILY"/>
    <property type="match status" value="1"/>
</dbReference>
<feature type="transmembrane region" description="Helical" evidence="8">
    <location>
        <begin position="232"/>
        <end position="251"/>
    </location>
</feature>
<gene>
    <name evidence="9" type="ORF">P3F81_09890</name>
</gene>
<feature type="transmembrane region" description="Helical" evidence="8">
    <location>
        <begin position="64"/>
        <end position="86"/>
    </location>
</feature>
<dbReference type="PANTHER" id="PTHR36838">
    <property type="entry name" value="AUXIN EFFLUX CARRIER FAMILY PROTEIN"/>
    <property type="match status" value="1"/>
</dbReference>
<evidence type="ECO:0000256" key="8">
    <source>
        <dbReference type="SAM" id="Phobius"/>
    </source>
</evidence>
<evidence type="ECO:0000313" key="9">
    <source>
        <dbReference type="EMBL" id="WIW70197.1"/>
    </source>
</evidence>
<evidence type="ECO:0000256" key="1">
    <source>
        <dbReference type="ARBA" id="ARBA00004651"/>
    </source>
</evidence>
<keyword evidence="6 8" id="KW-1133">Transmembrane helix</keyword>
<dbReference type="AlphaFoldDB" id="A0A9Y2AHE4"/>
<evidence type="ECO:0000313" key="10">
    <source>
        <dbReference type="Proteomes" id="UP001243623"/>
    </source>
</evidence>
<keyword evidence="3" id="KW-0813">Transport</keyword>
<evidence type="ECO:0000256" key="7">
    <source>
        <dbReference type="ARBA" id="ARBA00023136"/>
    </source>
</evidence>
<dbReference type="EMBL" id="CP120678">
    <property type="protein sequence ID" value="WIW70197.1"/>
    <property type="molecule type" value="Genomic_DNA"/>
</dbReference>
<accession>A0A9Y2AHE4</accession>
<dbReference type="InterPro" id="IPR038770">
    <property type="entry name" value="Na+/solute_symporter_sf"/>
</dbReference>
<dbReference type="RefSeq" id="WP_309320355.1">
    <property type="nucleotide sequence ID" value="NZ_CP120678.1"/>
</dbReference>
<evidence type="ECO:0000256" key="4">
    <source>
        <dbReference type="ARBA" id="ARBA00022475"/>
    </source>
</evidence>
<organism evidence="9 10">
    <name type="scientific">Selenobaculum gibii</name>
    <dbReference type="NCBI Taxonomy" id="3054208"/>
    <lineage>
        <taxon>Bacteria</taxon>
        <taxon>Bacillati</taxon>
        <taxon>Bacillota</taxon>
        <taxon>Negativicutes</taxon>
        <taxon>Selenomonadales</taxon>
        <taxon>Selenomonadaceae</taxon>
        <taxon>Selenobaculum</taxon>
    </lineage>
</organism>
<feature type="transmembrane region" description="Helical" evidence="8">
    <location>
        <begin position="38"/>
        <end position="58"/>
    </location>
</feature>
<feature type="transmembrane region" description="Helical" evidence="8">
    <location>
        <begin position="6"/>
        <end position="26"/>
    </location>
</feature>
<feature type="transmembrane region" description="Helical" evidence="8">
    <location>
        <begin position="290"/>
        <end position="313"/>
    </location>
</feature>
<feature type="transmembrane region" description="Helical" evidence="8">
    <location>
        <begin position="263"/>
        <end position="283"/>
    </location>
</feature>
<comment type="subcellular location">
    <subcellularLocation>
        <location evidence="1">Cell membrane</location>
        <topology evidence="1">Multi-pass membrane protein</topology>
    </subcellularLocation>
</comment>
<evidence type="ECO:0000256" key="2">
    <source>
        <dbReference type="ARBA" id="ARBA00010145"/>
    </source>
</evidence>
<dbReference type="PROSITE" id="PS51257">
    <property type="entry name" value="PROKAR_LIPOPROTEIN"/>
    <property type="match status" value="1"/>
</dbReference>
<protein>
    <submittedName>
        <fullName evidence="9">Transporter</fullName>
    </submittedName>
</protein>
<evidence type="ECO:0000256" key="5">
    <source>
        <dbReference type="ARBA" id="ARBA00022692"/>
    </source>
</evidence>
<comment type="similarity">
    <text evidence="2">Belongs to the auxin efflux carrier (TC 2.A.69) family.</text>
</comment>
<keyword evidence="5 8" id="KW-0812">Transmembrane</keyword>
<proteinExistence type="inferred from homology"/>
<dbReference type="Gene3D" id="1.20.1530.20">
    <property type="match status" value="1"/>
</dbReference>
<keyword evidence="10" id="KW-1185">Reference proteome</keyword>
<sequence length="318" mass="35795">MDIKMKLVFFGIDLILPLCIGYACRYQSVIKDHVFNKMILNNILVVYPILSFLSFWILPLTSDLMWLPVIGIMIGLVPGLIAYFVAERKYTEDADRGSYVMSAILSNLGTIGGLCVFLIYGETGYAYQQLIVLFQYILMFMFCYPLAQYYYQRSHGGEKVKRISVFSILFSRNQLAVVGILLGGVLQAFGVPRPHELDGVASIFVHLGAWTALLPVGYSMDFAKMRGHYHELLDLSVIKFLATPLVIYLFSQFVIADEIMRNSLLILACCPAAVNAVIIARLYKLNINICVAAFIVTTALFIFVVYPALFFLLSHWGI</sequence>
<keyword evidence="7 8" id="KW-0472">Membrane</keyword>
<dbReference type="KEGG" id="sgbi:P3F81_09890"/>
<dbReference type="GO" id="GO:0005886">
    <property type="term" value="C:plasma membrane"/>
    <property type="evidence" value="ECO:0007669"/>
    <property type="project" value="UniProtKB-SubCell"/>
</dbReference>
<dbReference type="Pfam" id="PF03547">
    <property type="entry name" value="Mem_trans"/>
    <property type="match status" value="1"/>
</dbReference>
<feature type="transmembrane region" description="Helical" evidence="8">
    <location>
        <begin position="201"/>
        <end position="220"/>
    </location>
</feature>